<organism evidence="1 2">
    <name type="scientific">Meloidogyne graminicola</name>
    <dbReference type="NCBI Taxonomy" id="189291"/>
    <lineage>
        <taxon>Eukaryota</taxon>
        <taxon>Metazoa</taxon>
        <taxon>Ecdysozoa</taxon>
        <taxon>Nematoda</taxon>
        <taxon>Chromadorea</taxon>
        <taxon>Rhabditida</taxon>
        <taxon>Tylenchina</taxon>
        <taxon>Tylenchomorpha</taxon>
        <taxon>Tylenchoidea</taxon>
        <taxon>Meloidogynidae</taxon>
        <taxon>Meloidogyninae</taxon>
        <taxon>Meloidogyne</taxon>
    </lineage>
</organism>
<protein>
    <submittedName>
        <fullName evidence="1">Uncharacterized protein</fullName>
    </submittedName>
</protein>
<evidence type="ECO:0000313" key="1">
    <source>
        <dbReference type="EMBL" id="KAF7636221.1"/>
    </source>
</evidence>
<reference evidence="1" key="1">
    <citation type="journal article" date="2020" name="Ecol. Evol.">
        <title>Genome structure and content of the rice root-knot nematode (Meloidogyne graminicola).</title>
        <authorList>
            <person name="Phan N.T."/>
            <person name="Danchin E.G.J."/>
            <person name="Klopp C."/>
            <person name="Perfus-Barbeoch L."/>
            <person name="Kozlowski D.K."/>
            <person name="Koutsovoulos G.D."/>
            <person name="Lopez-Roques C."/>
            <person name="Bouchez O."/>
            <person name="Zahm M."/>
            <person name="Besnard G."/>
            <person name="Bellafiore S."/>
        </authorList>
    </citation>
    <scope>NUCLEOTIDE SEQUENCE</scope>
    <source>
        <strain evidence="1">VN-18</strain>
    </source>
</reference>
<name>A0A8S9ZSU4_9BILA</name>
<dbReference type="Proteomes" id="UP000605970">
    <property type="component" value="Unassembled WGS sequence"/>
</dbReference>
<keyword evidence="2" id="KW-1185">Reference proteome</keyword>
<sequence>MIEILKKKNYVYLTNVKIHKLTKFQYPNYFKIFFFQEFLIKMNLKIFFQTIVKSVKKRKKKDLKYCRGRWGGDSPQALPTAGVNHQIPASLDIDYLKINI</sequence>
<comment type="caution">
    <text evidence="1">The sequence shown here is derived from an EMBL/GenBank/DDBJ whole genome shotgun (WGS) entry which is preliminary data.</text>
</comment>
<accession>A0A8S9ZSU4</accession>
<evidence type="ECO:0000313" key="2">
    <source>
        <dbReference type="Proteomes" id="UP000605970"/>
    </source>
</evidence>
<dbReference type="AlphaFoldDB" id="A0A8S9ZSU4"/>
<gene>
    <name evidence="1" type="ORF">Mgra_00004349</name>
</gene>
<proteinExistence type="predicted"/>
<dbReference type="EMBL" id="JABEBT010000032">
    <property type="protein sequence ID" value="KAF7636221.1"/>
    <property type="molecule type" value="Genomic_DNA"/>
</dbReference>